<evidence type="ECO:0000313" key="1">
    <source>
        <dbReference type="EMBL" id="AEF56773.1"/>
    </source>
</evidence>
<reference evidence="1 2" key="1">
    <citation type="journal article" date="2012" name="Virol. J.">
        <title>The genome and proteome of a Campylobacter coli bacteriophage vB_CcoM-IBB_35 reveal unusual features.</title>
        <authorList>
            <person name="Carvalho C.M."/>
            <person name="Kropinski A.M."/>
            <person name="Lingohr E.J."/>
            <person name="Santos S.B."/>
            <person name="King J."/>
            <person name="Azeredo J."/>
        </authorList>
    </citation>
    <scope>NUCLEOTIDE SEQUENCE [LARGE SCALE GENOMIC DNA]</scope>
</reference>
<organism evidence="1 2">
    <name type="scientific">Campylobacter virus IBB35</name>
    <dbReference type="NCBI Taxonomy" id="1006972"/>
    <lineage>
        <taxon>Viruses</taxon>
        <taxon>Duplodnaviria</taxon>
        <taxon>Heunggongvirae</taxon>
        <taxon>Uroviricota</taxon>
        <taxon>Caudoviricetes</taxon>
        <taxon>Connertonviridae</taxon>
        <taxon>Firehammervirus</taxon>
    </lineage>
</organism>
<dbReference type="Proteomes" id="UP000007175">
    <property type="component" value="Genome Segment"/>
</dbReference>
<sequence>MNGINKRALRSIKDPKFFRIPDTEGMFGIGTYIHDDNAYILFSVDYDAADNRDRAKYLAAIQLEPLNDKFKLSRLGFNNIYKVSGVETDKKERYKGFGFLLYTLLLTEYKMDIMGDYMHCNNIDITRIKWLSSTESSKYIKSLKL</sequence>
<accession>H6SU81</accession>
<evidence type="ECO:0000313" key="2">
    <source>
        <dbReference type="Proteomes" id="UP000007175"/>
    </source>
</evidence>
<proteinExistence type="predicted"/>
<protein>
    <submittedName>
        <fullName evidence="1">Uncharacterized protein</fullName>
    </submittedName>
</protein>
<dbReference type="EMBL" id="HM246720">
    <property type="protein sequence ID" value="AEF56773.1"/>
    <property type="molecule type" value="Genomic_DNA"/>
</dbReference>
<name>H6SU81_9CAUD</name>